<accession>A0A543JBJ3</accession>
<name>A0A543JBJ3_9PSEU</name>
<sequence>MPVAKTELEVSELVHRIQRSEIRLPEIQRGYVWKPTQVAKLVESLYRGYPSGSLLFWQTDEAPQTREAAISGSAEKPAVVPLYLLDGQQRVTSLHRVFTDHPQAAIVFNIETEKFQNQSAATAKDPRWIKVYDVLKPEADQWQLVGELHERNPGIAPNEISKRLQKLAAIPGHKFHMEVLRDFPYDEVTQIFVRVNSGGRSLKTSDLALATLSARWPGVLQKLEEEAKHWADRGYGDIDVTFLTRALTGAVLGRGLSAWSHARLVAATDDELDRGWATVRRGLRHLVPLLQNNLGASHSKLLPSMVVLLPLIVLLGEREAEQLDGGTADAILFWFLAATIRNRYSGSTDTRLGQDIPAARTEDPVRRLLDNLGVTGGVSIGPDDLAGRTVGSPYFFLSFLVAKEAGAKDWWGSIGISAAAEGSQALEYHHIHPQATLKSHPEKYSKGEINDLANLAFISGKANRKISHRSPRDYFPTLGDQELTAHLIPVDEDLRDADHYRSFLSARRRLLADAMTDLLERFRPSWLSPASESTDPLSGAVLEFEWYDNTTGDDVLLARARTNSGTWLGTMSAADLEDVVAAAEAGVDGDLVIAGESTPVRVQDELLEVPIGPFVVTGTLPEWRKVLERERGDSRPIAALTQPEAERWEGEQLIFPVISAD</sequence>
<keyword evidence="3" id="KW-1185">Reference proteome</keyword>
<dbReference type="Proteomes" id="UP000316628">
    <property type="component" value="Unassembled WGS sequence"/>
</dbReference>
<reference evidence="2 3" key="1">
    <citation type="submission" date="2019-06" db="EMBL/GenBank/DDBJ databases">
        <title>Sequencing the genomes of 1000 actinobacteria strains.</title>
        <authorList>
            <person name="Klenk H.-P."/>
        </authorList>
    </citation>
    <scope>NUCLEOTIDE SEQUENCE [LARGE SCALE GENOMIC DNA]</scope>
    <source>
        <strain evidence="2 3">DSM 45456</strain>
    </source>
</reference>
<dbReference type="OrthoDB" id="9787127at2"/>
<comment type="caution">
    <text evidence="2">The sequence shown here is derived from an EMBL/GenBank/DDBJ whole genome shotgun (WGS) entry which is preliminary data.</text>
</comment>
<dbReference type="Pfam" id="PF03235">
    <property type="entry name" value="GmrSD_N"/>
    <property type="match status" value="1"/>
</dbReference>
<proteinExistence type="predicted"/>
<evidence type="ECO:0000313" key="3">
    <source>
        <dbReference type="Proteomes" id="UP000316628"/>
    </source>
</evidence>
<dbReference type="AlphaFoldDB" id="A0A543JBJ3"/>
<evidence type="ECO:0000259" key="1">
    <source>
        <dbReference type="Pfam" id="PF03235"/>
    </source>
</evidence>
<dbReference type="PANTHER" id="PTHR37292">
    <property type="entry name" value="VNG6097C"/>
    <property type="match status" value="1"/>
</dbReference>
<evidence type="ECO:0000313" key="2">
    <source>
        <dbReference type="EMBL" id="TQM80136.1"/>
    </source>
</evidence>
<protein>
    <recommendedName>
        <fullName evidence="1">GmrSD restriction endonucleases N-terminal domain-containing protein</fullName>
    </recommendedName>
</protein>
<dbReference type="EMBL" id="VFPP01000001">
    <property type="protein sequence ID" value="TQM80136.1"/>
    <property type="molecule type" value="Genomic_DNA"/>
</dbReference>
<gene>
    <name evidence="2" type="ORF">FHX81_2459</name>
</gene>
<feature type="domain" description="GmrSD restriction endonucleases N-terminal" evidence="1">
    <location>
        <begin position="11"/>
        <end position="212"/>
    </location>
</feature>
<dbReference type="RefSeq" id="WP_141977942.1">
    <property type="nucleotide sequence ID" value="NZ_VFPP01000001.1"/>
</dbReference>
<dbReference type="InterPro" id="IPR004919">
    <property type="entry name" value="GmrSD_N"/>
</dbReference>
<dbReference type="PANTHER" id="PTHR37292:SF2">
    <property type="entry name" value="DUF262 DOMAIN-CONTAINING PROTEIN"/>
    <property type="match status" value="1"/>
</dbReference>
<organism evidence="2 3">
    <name type="scientific">Saccharothrix saharensis</name>
    <dbReference type="NCBI Taxonomy" id="571190"/>
    <lineage>
        <taxon>Bacteria</taxon>
        <taxon>Bacillati</taxon>
        <taxon>Actinomycetota</taxon>
        <taxon>Actinomycetes</taxon>
        <taxon>Pseudonocardiales</taxon>
        <taxon>Pseudonocardiaceae</taxon>
        <taxon>Saccharothrix</taxon>
    </lineage>
</organism>